<evidence type="ECO:0000313" key="2">
    <source>
        <dbReference type="EMBL" id="QSY50189.1"/>
    </source>
</evidence>
<dbReference type="Proteomes" id="UP000671836">
    <property type="component" value="Chromosome"/>
</dbReference>
<keyword evidence="1" id="KW-0472">Membrane</keyword>
<proteinExistence type="predicted"/>
<reference evidence="2 3" key="1">
    <citation type="submission" date="2021-03" db="EMBL/GenBank/DDBJ databases">
        <title>Streptomyces strains.</title>
        <authorList>
            <person name="Lund M.B."/>
            <person name="Toerring T."/>
        </authorList>
    </citation>
    <scope>NUCLEOTIDE SEQUENCE [LARGE SCALE GENOMIC DNA]</scope>
    <source>
        <strain evidence="2 3">KCC S-1010</strain>
    </source>
</reference>
<accession>A0ABX7RS29</accession>
<keyword evidence="1" id="KW-1133">Transmembrane helix</keyword>
<sequence length="64" mass="6613">MTLSVSAAVLLGIAALIILRARHVSYGNAVVLFLFGFFAAGTGAYGPIYRLCAAIATAIPRLTS</sequence>
<organism evidence="2 3">
    <name type="scientific">Streptomyces griseocarneus</name>
    <dbReference type="NCBI Taxonomy" id="51201"/>
    <lineage>
        <taxon>Bacteria</taxon>
        <taxon>Bacillati</taxon>
        <taxon>Actinomycetota</taxon>
        <taxon>Actinomycetes</taxon>
        <taxon>Kitasatosporales</taxon>
        <taxon>Streptomycetaceae</taxon>
        <taxon>Streptomyces</taxon>
    </lineage>
</organism>
<gene>
    <name evidence="2" type="ORF">J3S04_03805</name>
</gene>
<keyword evidence="1" id="KW-0812">Transmembrane</keyword>
<dbReference type="EMBL" id="CP071595">
    <property type="protein sequence ID" value="QSY50189.1"/>
    <property type="molecule type" value="Genomic_DNA"/>
</dbReference>
<feature type="transmembrane region" description="Helical" evidence="1">
    <location>
        <begin position="30"/>
        <end position="52"/>
    </location>
</feature>
<evidence type="ECO:0008006" key="4">
    <source>
        <dbReference type="Google" id="ProtNLM"/>
    </source>
</evidence>
<evidence type="ECO:0000313" key="3">
    <source>
        <dbReference type="Proteomes" id="UP000671836"/>
    </source>
</evidence>
<evidence type="ECO:0000256" key="1">
    <source>
        <dbReference type="SAM" id="Phobius"/>
    </source>
</evidence>
<protein>
    <recommendedName>
        <fullName evidence="4">DUF2304 domain-containing protein</fullName>
    </recommendedName>
</protein>
<name>A0ABX7RS29_9ACTN</name>
<keyword evidence="3" id="KW-1185">Reference proteome</keyword>